<dbReference type="SUPFAM" id="SSF53067">
    <property type="entry name" value="Actin-like ATPase domain"/>
    <property type="match status" value="2"/>
</dbReference>
<organism evidence="4 5">
    <name type="scientific">Humisphaera borealis</name>
    <dbReference type="NCBI Taxonomy" id="2807512"/>
    <lineage>
        <taxon>Bacteria</taxon>
        <taxon>Pseudomonadati</taxon>
        <taxon>Planctomycetota</taxon>
        <taxon>Phycisphaerae</taxon>
        <taxon>Tepidisphaerales</taxon>
        <taxon>Tepidisphaeraceae</taxon>
        <taxon>Humisphaera</taxon>
    </lineage>
</organism>
<dbReference type="GO" id="GO:0140662">
    <property type="term" value="F:ATP-dependent protein folding chaperone"/>
    <property type="evidence" value="ECO:0007669"/>
    <property type="project" value="InterPro"/>
</dbReference>
<evidence type="ECO:0000313" key="5">
    <source>
        <dbReference type="Proteomes" id="UP000593765"/>
    </source>
</evidence>
<dbReference type="InterPro" id="IPR021030">
    <property type="entry name" value="DUF3731"/>
</dbReference>
<dbReference type="Pfam" id="PF00012">
    <property type="entry name" value="HSP70"/>
    <property type="match status" value="1"/>
</dbReference>
<dbReference type="PANTHER" id="PTHR42749:SF1">
    <property type="entry name" value="CELL SHAPE-DETERMINING PROTEIN MREB"/>
    <property type="match status" value="1"/>
</dbReference>
<dbReference type="PROSITE" id="PS00297">
    <property type="entry name" value="HSP70_1"/>
    <property type="match status" value="1"/>
</dbReference>
<dbReference type="GO" id="GO:0005524">
    <property type="term" value="F:ATP binding"/>
    <property type="evidence" value="ECO:0007669"/>
    <property type="project" value="UniProtKB-KW"/>
</dbReference>
<name>A0A7M2X446_9BACT</name>
<keyword evidence="5" id="KW-1185">Reference proteome</keyword>
<dbReference type="PANTHER" id="PTHR42749">
    <property type="entry name" value="CELL SHAPE-DETERMINING PROTEIN MREB"/>
    <property type="match status" value="1"/>
</dbReference>
<sequence>MGIDLGTTNSAVAFADAAEALPRVDDFPIVQLTGPGLVEPRPTLPSFHYEAAAGELPVAATRLPWTPAADEPATLVGTFARDHGAGVPGRLVTSAKSWLSHSGVDRTAGLLPWHGSADVQKLSPVEVSARYLSHLRAAWDHRHPEHPLANQDVVLTVPASFDEVARELTVQAAKEAGFGSLTLVEEPQAAFYAWIAAHGSDWEQRVRPGQTILICDVGGGTTDFTLIRVRPGSDGKVLFHRVAVGEHLILGGDNLDLALADHIEKKLLAEGKPKLAPTQWGSLVRSARVVKETLLGAAPPGRTTINIAGGGSKLIGGSIRVELTRDEVERVLVDGFLPRTPLDAKPAARRSGFQEFGLPYTTDAGITRYLAAFLTSHRELIRRDGAGGDHDPARPDLVLFNGGLFESPRLRDRLLEVLTGWFADRSPGWSPVVLENRRLDLAVARGAAYYGLVRRGKGVRIRGGLAHSYYMGVETASGKPTAVCLLPAGVEEGQKVDLPDRQFDLLIRQPVEFPLYYSGTRTTDRPGELVEVDPEQLTSLPPIRTVLTSGRSAAATSVQIELHAQLTEIGTLDIWCSEAQGQRTWRLQFDVRSASQANAARHDGVAERQGVVDDATVANCAALIRAAFGKTSDPRPLMRQLESATGQTRWQWPASLLRSFWEVLIELEPARRLSAEHEARWLSLTGFSLRPGYGLAVDDWRVSQTWKLFTAGPAFHKNEQVRAEWWILWRRVAGGMTAGQQATLAEPLIADWRTYLRKQGVGVKGRSSAFQFGPHESAEVWRTLGSLELLKPAVKAELGSILLERLPREKVQQARDAILFALGRVGQRVPAYGPLNAMLDPAQAQQWTRQLLQLNPADDRAAFAVMQLTRKTGDRWRDVADADRTAAIDWLAQRDASSHLIELVRDGGTLADEEQRNVLGESLPRGLRLE</sequence>
<dbReference type="EMBL" id="CP063458">
    <property type="protein sequence ID" value="QOV92399.1"/>
    <property type="molecule type" value="Genomic_DNA"/>
</dbReference>
<proteinExistence type="inferred from homology"/>
<accession>A0A7M2X446</accession>
<dbReference type="InterPro" id="IPR043129">
    <property type="entry name" value="ATPase_NBD"/>
</dbReference>
<dbReference type="Pfam" id="PF12531">
    <property type="entry name" value="DUF3731"/>
    <property type="match status" value="1"/>
</dbReference>
<dbReference type="InterPro" id="IPR013126">
    <property type="entry name" value="Hsp_70_fam"/>
</dbReference>
<dbReference type="Proteomes" id="UP000593765">
    <property type="component" value="Chromosome"/>
</dbReference>
<evidence type="ECO:0000313" key="4">
    <source>
        <dbReference type="EMBL" id="QOV92399.1"/>
    </source>
</evidence>
<dbReference type="Gene3D" id="3.30.420.40">
    <property type="match status" value="2"/>
</dbReference>
<dbReference type="Gene3D" id="3.90.640.10">
    <property type="entry name" value="Actin, Chain A, domain 4"/>
    <property type="match status" value="1"/>
</dbReference>
<dbReference type="InterPro" id="IPR018181">
    <property type="entry name" value="Heat_shock_70_CS"/>
</dbReference>
<reference evidence="4 5" key="1">
    <citation type="submission" date="2020-10" db="EMBL/GenBank/DDBJ databases">
        <title>Wide distribution of Phycisphaera-like planctomycetes from WD2101 soil group in peatlands and genome analysis of the first cultivated representative.</title>
        <authorList>
            <person name="Dedysh S.N."/>
            <person name="Beletsky A.V."/>
            <person name="Ivanova A."/>
            <person name="Kulichevskaya I.S."/>
            <person name="Suzina N.E."/>
            <person name="Philippov D.A."/>
            <person name="Rakitin A.L."/>
            <person name="Mardanov A.V."/>
            <person name="Ravin N.V."/>
        </authorList>
    </citation>
    <scope>NUCLEOTIDE SEQUENCE [LARGE SCALE GENOMIC DNA]</scope>
    <source>
        <strain evidence="4 5">M1803</strain>
    </source>
</reference>
<dbReference type="AlphaFoldDB" id="A0A7M2X446"/>
<comment type="similarity">
    <text evidence="1">Belongs to the heat shock protein 70 family.</text>
</comment>
<evidence type="ECO:0000256" key="2">
    <source>
        <dbReference type="ARBA" id="ARBA00022741"/>
    </source>
</evidence>
<keyword evidence="2" id="KW-0547">Nucleotide-binding</keyword>
<evidence type="ECO:0000256" key="3">
    <source>
        <dbReference type="ARBA" id="ARBA00022840"/>
    </source>
</evidence>
<protein>
    <submittedName>
        <fullName evidence="4">Hsp70 family protein</fullName>
    </submittedName>
</protein>
<dbReference type="KEGG" id="hbs:IPV69_10825"/>
<dbReference type="CDD" id="cd10170">
    <property type="entry name" value="ASKHA_NBD_HSP70"/>
    <property type="match status" value="1"/>
</dbReference>
<gene>
    <name evidence="4" type="ORF">IPV69_10825</name>
</gene>
<keyword evidence="3" id="KW-0067">ATP-binding</keyword>
<evidence type="ECO:0000256" key="1">
    <source>
        <dbReference type="ARBA" id="ARBA00007381"/>
    </source>
</evidence>